<evidence type="ECO:0000256" key="1">
    <source>
        <dbReference type="SAM" id="MobiDB-lite"/>
    </source>
</evidence>
<evidence type="ECO:0000313" key="3">
    <source>
        <dbReference type="Proteomes" id="UP001562425"/>
    </source>
</evidence>
<keyword evidence="3" id="KW-1185">Reference proteome</keyword>
<accession>A0ABD1CY25</accession>
<reference evidence="2 3" key="1">
    <citation type="submission" date="2024-05" db="EMBL/GenBank/DDBJ databases">
        <title>Culex pipiens pipiens assembly and annotation.</title>
        <authorList>
            <person name="Alout H."/>
            <person name="Durand T."/>
        </authorList>
    </citation>
    <scope>NUCLEOTIDE SEQUENCE [LARGE SCALE GENOMIC DNA]</scope>
    <source>
        <strain evidence="2">HA-2024</strain>
        <tissue evidence="2">Whole body</tissue>
    </source>
</reference>
<name>A0ABD1CY25_CULPP</name>
<feature type="region of interest" description="Disordered" evidence="1">
    <location>
        <begin position="88"/>
        <end position="111"/>
    </location>
</feature>
<evidence type="ECO:0000313" key="2">
    <source>
        <dbReference type="EMBL" id="KAL1381269.1"/>
    </source>
</evidence>
<feature type="compositionally biased region" description="Basic and acidic residues" evidence="1">
    <location>
        <begin position="93"/>
        <end position="111"/>
    </location>
</feature>
<dbReference type="EMBL" id="JBEHCU010008708">
    <property type="protein sequence ID" value="KAL1381269.1"/>
    <property type="molecule type" value="Genomic_DNA"/>
</dbReference>
<comment type="caution">
    <text evidence="2">The sequence shown here is derived from an EMBL/GenBank/DDBJ whole genome shotgun (WGS) entry which is preliminary data.</text>
</comment>
<organism evidence="2 3">
    <name type="scientific">Culex pipiens pipiens</name>
    <name type="common">Northern house mosquito</name>
    <dbReference type="NCBI Taxonomy" id="38569"/>
    <lineage>
        <taxon>Eukaryota</taxon>
        <taxon>Metazoa</taxon>
        <taxon>Ecdysozoa</taxon>
        <taxon>Arthropoda</taxon>
        <taxon>Hexapoda</taxon>
        <taxon>Insecta</taxon>
        <taxon>Pterygota</taxon>
        <taxon>Neoptera</taxon>
        <taxon>Endopterygota</taxon>
        <taxon>Diptera</taxon>
        <taxon>Nematocera</taxon>
        <taxon>Culicoidea</taxon>
        <taxon>Culicidae</taxon>
        <taxon>Culicinae</taxon>
        <taxon>Culicini</taxon>
        <taxon>Culex</taxon>
        <taxon>Culex</taxon>
    </lineage>
</organism>
<dbReference type="Proteomes" id="UP001562425">
    <property type="component" value="Unassembled WGS sequence"/>
</dbReference>
<gene>
    <name evidence="2" type="ORF">pipiens_003440</name>
</gene>
<sequence length="111" mass="12001">MAKKSPVIPVPVPGTFVDFGRRHIPERTTGCCKFVHFSGWMDASGQLQPAIVPSSARDYNVVQVAAVKVGNFQIEERGGKAVAGPIVVQAGRSRPEPHYRSKNAVKDDTLS</sequence>
<dbReference type="AlphaFoldDB" id="A0ABD1CY25"/>
<proteinExistence type="predicted"/>
<protein>
    <submittedName>
        <fullName evidence="2">Uncharacterized protein</fullName>
    </submittedName>
</protein>